<proteinExistence type="predicted"/>
<evidence type="ECO:0000259" key="1">
    <source>
        <dbReference type="Pfam" id="PF10307"/>
    </source>
</evidence>
<dbReference type="EMBL" id="CP001330">
    <property type="protein sequence ID" value="ACO66435.1"/>
    <property type="molecule type" value="Genomic_DNA"/>
</dbReference>
<dbReference type="RefSeq" id="XP_002505177.1">
    <property type="nucleotide sequence ID" value="XM_002505131.1"/>
</dbReference>
<dbReference type="OrthoDB" id="5596992at2759"/>
<dbReference type="InParanoid" id="C1EDW7"/>
<evidence type="ECO:0000313" key="3">
    <source>
        <dbReference type="Proteomes" id="UP000002009"/>
    </source>
</evidence>
<dbReference type="Proteomes" id="UP000002009">
    <property type="component" value="Chromosome 11"/>
</dbReference>
<dbReference type="KEGG" id="mis:MICPUN_62416"/>
<evidence type="ECO:0000313" key="2">
    <source>
        <dbReference type="EMBL" id="ACO66435.1"/>
    </source>
</evidence>
<accession>C1EDW7</accession>
<organism evidence="2 3">
    <name type="scientific">Micromonas commoda (strain RCC299 / NOUM17 / CCMP2709)</name>
    <name type="common">Picoplanktonic green alga</name>
    <dbReference type="NCBI Taxonomy" id="296587"/>
    <lineage>
        <taxon>Eukaryota</taxon>
        <taxon>Viridiplantae</taxon>
        <taxon>Chlorophyta</taxon>
        <taxon>Mamiellophyceae</taxon>
        <taxon>Mamiellales</taxon>
        <taxon>Mamiellaceae</taxon>
        <taxon>Micromonas</taxon>
    </lineage>
</organism>
<dbReference type="SUPFAM" id="SSF56784">
    <property type="entry name" value="HAD-like"/>
    <property type="match status" value="1"/>
</dbReference>
<dbReference type="InterPro" id="IPR036412">
    <property type="entry name" value="HAD-like_sf"/>
</dbReference>
<dbReference type="AlphaFoldDB" id="C1EDW7"/>
<keyword evidence="3" id="KW-1185">Reference proteome</keyword>
<name>C1EDW7_MICCC</name>
<reference evidence="2 3" key="1">
    <citation type="journal article" date="2009" name="Science">
        <title>Green evolution and dynamic adaptations revealed by genomes of the marine picoeukaryotes Micromonas.</title>
        <authorList>
            <person name="Worden A.Z."/>
            <person name="Lee J.H."/>
            <person name="Mock T."/>
            <person name="Rouze P."/>
            <person name="Simmons M.P."/>
            <person name="Aerts A.L."/>
            <person name="Allen A.E."/>
            <person name="Cuvelier M.L."/>
            <person name="Derelle E."/>
            <person name="Everett M.V."/>
            <person name="Foulon E."/>
            <person name="Grimwood J."/>
            <person name="Gundlach H."/>
            <person name="Henrissat B."/>
            <person name="Napoli C."/>
            <person name="McDonald S.M."/>
            <person name="Parker M.S."/>
            <person name="Rombauts S."/>
            <person name="Salamov A."/>
            <person name="Von Dassow P."/>
            <person name="Badger J.H."/>
            <person name="Coutinho P.M."/>
            <person name="Demir E."/>
            <person name="Dubchak I."/>
            <person name="Gentemann C."/>
            <person name="Eikrem W."/>
            <person name="Gready J.E."/>
            <person name="John U."/>
            <person name="Lanier W."/>
            <person name="Lindquist E.A."/>
            <person name="Lucas S."/>
            <person name="Mayer K.F."/>
            <person name="Moreau H."/>
            <person name="Not F."/>
            <person name="Otillar R."/>
            <person name="Panaud O."/>
            <person name="Pangilinan J."/>
            <person name="Paulsen I."/>
            <person name="Piegu B."/>
            <person name="Poliakov A."/>
            <person name="Robbens S."/>
            <person name="Schmutz J."/>
            <person name="Toulza E."/>
            <person name="Wyss T."/>
            <person name="Zelensky A."/>
            <person name="Zhou K."/>
            <person name="Armbrust E.V."/>
            <person name="Bhattacharya D."/>
            <person name="Goodenough U.W."/>
            <person name="Van de Peer Y."/>
            <person name="Grigoriev I.V."/>
        </authorList>
    </citation>
    <scope>NUCLEOTIDE SEQUENCE [LARGE SCALE GENOMIC DNA]</scope>
    <source>
        <strain evidence="3">RCC299 / NOUM17</strain>
    </source>
</reference>
<dbReference type="InterPro" id="IPR018812">
    <property type="entry name" value="SAK_HAD"/>
</dbReference>
<dbReference type="GeneID" id="8247294"/>
<gene>
    <name evidence="2" type="ORF">MICPUN_62416</name>
</gene>
<sequence>MSGEETRELHVWDFDGTLVNTPVPDTGRAQYERETGHPWPHRGWWGRAESLEPPLTWEPGPAMRDFVLLANRPNVRRVMMTGRRSKLAPRVMSILGEFGVFVDEAVFNSSGHDTFTYKCGELGRMIRRAGSSLERVRIWEDRAPHARGFDKFVRETFPELEVEVTIVQPSIEG</sequence>
<feature type="domain" description="Swiss Army Knife RNA repair protein HAD" evidence="1">
    <location>
        <begin position="72"/>
        <end position="168"/>
    </location>
</feature>
<dbReference type="Pfam" id="PF10307">
    <property type="entry name" value="HAD_SAK_1"/>
    <property type="match status" value="1"/>
</dbReference>
<dbReference type="OMA" id="WWGRAES"/>
<protein>
    <recommendedName>
        <fullName evidence="1">Swiss Army Knife RNA repair protein HAD domain-containing protein</fullName>
    </recommendedName>
</protein>